<protein>
    <submittedName>
        <fullName evidence="2">Thioredoxin</fullName>
    </submittedName>
</protein>
<dbReference type="RefSeq" id="WP_018031109.1">
    <property type="nucleotide sequence ID" value="NZ_LS483343.1"/>
</dbReference>
<dbReference type="PANTHER" id="PTHR10438">
    <property type="entry name" value="THIOREDOXIN"/>
    <property type="match status" value="1"/>
</dbReference>
<keyword evidence="3" id="KW-1185">Reference proteome</keyword>
<dbReference type="Proteomes" id="UP000249495">
    <property type="component" value="Chromosome 1"/>
</dbReference>
<dbReference type="Pfam" id="PF00085">
    <property type="entry name" value="Thioredoxin"/>
    <property type="match status" value="1"/>
</dbReference>
<accession>A0A2X3VVY0</accession>
<reference evidence="2 3" key="1">
    <citation type="submission" date="2018-06" db="EMBL/GenBank/DDBJ databases">
        <authorList>
            <consortium name="Pathogen Informatics"/>
            <person name="Doyle S."/>
        </authorList>
    </citation>
    <scope>NUCLEOTIDE SEQUENCE [LARGE SCALE GENOMIC DNA]</scope>
    <source>
        <strain evidence="2 3">NCTC12278</strain>
    </source>
</reference>
<dbReference type="SUPFAM" id="SSF52833">
    <property type="entry name" value="Thioredoxin-like"/>
    <property type="match status" value="1"/>
</dbReference>
<dbReference type="CDD" id="cd02947">
    <property type="entry name" value="TRX_family"/>
    <property type="match status" value="1"/>
</dbReference>
<name>A0A2X3VVY0_9STRE</name>
<dbReference type="PANTHER" id="PTHR10438:SF468">
    <property type="entry name" value="THIOREDOXIN-1-RELATED"/>
    <property type="match status" value="1"/>
</dbReference>
<proteinExistence type="predicted"/>
<dbReference type="STRING" id="1123303.GCA_000372425_01805"/>
<dbReference type="KEGG" id="sfer:NCTC12278_00321"/>
<evidence type="ECO:0000259" key="1">
    <source>
        <dbReference type="PROSITE" id="PS51352"/>
    </source>
</evidence>
<gene>
    <name evidence="2" type="primary">trxA_1</name>
    <name evidence="2" type="ORF">NCTC12278_00321</name>
</gene>
<dbReference type="InterPro" id="IPR050620">
    <property type="entry name" value="Thioredoxin_H-type-like"/>
</dbReference>
<feature type="domain" description="Thioredoxin" evidence="1">
    <location>
        <begin position="1"/>
        <end position="105"/>
    </location>
</feature>
<dbReference type="EMBL" id="LS483343">
    <property type="protein sequence ID" value="SQF39409.1"/>
    <property type="molecule type" value="Genomic_DNA"/>
</dbReference>
<dbReference type="PROSITE" id="PS51352">
    <property type="entry name" value="THIOREDOXIN_2"/>
    <property type="match status" value="1"/>
</dbReference>
<dbReference type="InterPro" id="IPR036249">
    <property type="entry name" value="Thioredoxin-like_sf"/>
</dbReference>
<evidence type="ECO:0000313" key="3">
    <source>
        <dbReference type="Proteomes" id="UP000249495"/>
    </source>
</evidence>
<sequence>MIVPKSLEDVASHLERPGKQVLFFKADWCGDCQFIYPSMPDIEAAFPELTFIQLDRDDYLILAEKWGVFGIPSFIVLENGRELARLVNKKRKTKEEIISFLAGLE</sequence>
<dbReference type="AlphaFoldDB" id="A0A2X3VVY0"/>
<evidence type="ECO:0000313" key="2">
    <source>
        <dbReference type="EMBL" id="SQF39409.1"/>
    </source>
</evidence>
<dbReference type="OrthoDB" id="7629852at2"/>
<dbReference type="Gene3D" id="3.40.30.10">
    <property type="entry name" value="Glutaredoxin"/>
    <property type="match status" value="1"/>
</dbReference>
<dbReference type="InterPro" id="IPR013766">
    <property type="entry name" value="Thioredoxin_domain"/>
</dbReference>
<organism evidence="2 3">
    <name type="scientific">Streptococcus ferus</name>
    <dbReference type="NCBI Taxonomy" id="1345"/>
    <lineage>
        <taxon>Bacteria</taxon>
        <taxon>Bacillati</taxon>
        <taxon>Bacillota</taxon>
        <taxon>Bacilli</taxon>
        <taxon>Lactobacillales</taxon>
        <taxon>Streptococcaceae</taxon>
        <taxon>Streptococcus</taxon>
    </lineage>
</organism>